<accession>A0A0E9MVR9</accession>
<sequence length="551" mass="62294">MNAIVTILTGISLLLMLYWLCRMEWHRQNKRRLWWRLMANAIAVVALSMLLYYAFRPREQETRLMAVLATEGTHPDSLKSFLSQHPGTPVYTWREWLYASSATVEQLHVFGYGLPASYWKMMNEVPVQLHLSPEPRGFLSVGWTKMVYQGNRFECRGKYDNTGEDTARLFLLQESTVRDSVLVGPGKVNDFVLNTIPFFTGPQVFTMVVVRGRDTIETSRLPVIVHAAGKTKILVLTGFPDAETGFLSRWLGQMGYSVTARNRISNQQYLTNYLHADPVNFSRPAGQWLGQFDLLVTDAGTMAANPAVSNAARQLIAAGKMGLVLLADSSLTKEVWYGRGYRWQSGNGGEAEGTLTFVPGPAATPVWKNRDTVLAVRMNEGAGHVAISGWHSSFSLRLTEKNSHYAAYWSSVITGALPVSEPEKTMSALNNFPEPWDETILLWRTAAPEYTAAGTIFPWLHYTVAWPDRSGWQTAVSRQDSARWFVFDRGEWFTMRMRERMQASEAFAGTRATVTKSIDGKPVMNWQRLRGLFLGCFFMASVFLWMEKKLD</sequence>
<dbReference type="Proteomes" id="UP000033121">
    <property type="component" value="Unassembled WGS sequence"/>
</dbReference>
<comment type="caution">
    <text evidence="2">The sequence shown here is derived from an EMBL/GenBank/DDBJ whole genome shotgun (WGS) entry which is preliminary data.</text>
</comment>
<keyword evidence="3" id="KW-1185">Reference proteome</keyword>
<organism evidence="2 3">
    <name type="scientific">Flavihumibacter petaseus NBRC 106054</name>
    <dbReference type="NCBI Taxonomy" id="1220578"/>
    <lineage>
        <taxon>Bacteria</taxon>
        <taxon>Pseudomonadati</taxon>
        <taxon>Bacteroidota</taxon>
        <taxon>Chitinophagia</taxon>
        <taxon>Chitinophagales</taxon>
        <taxon>Chitinophagaceae</taxon>
        <taxon>Flavihumibacter</taxon>
    </lineage>
</organism>
<keyword evidence="1" id="KW-1133">Transmembrane helix</keyword>
<evidence type="ECO:0000256" key="1">
    <source>
        <dbReference type="SAM" id="Phobius"/>
    </source>
</evidence>
<evidence type="ECO:0000313" key="2">
    <source>
        <dbReference type="EMBL" id="GAO41506.1"/>
    </source>
</evidence>
<keyword evidence="1" id="KW-0812">Transmembrane</keyword>
<dbReference type="RefSeq" id="WP_046367361.1">
    <property type="nucleotide sequence ID" value="NZ_BBWV01000001.1"/>
</dbReference>
<dbReference type="STRING" id="1220578.FPE01S_01_05200"/>
<keyword evidence="1" id="KW-0472">Membrane</keyword>
<protein>
    <submittedName>
        <fullName evidence="2">Uncharacterized protein</fullName>
    </submittedName>
</protein>
<evidence type="ECO:0000313" key="3">
    <source>
        <dbReference type="Proteomes" id="UP000033121"/>
    </source>
</evidence>
<reference evidence="2 3" key="1">
    <citation type="submission" date="2015-04" db="EMBL/GenBank/DDBJ databases">
        <title>Whole genome shotgun sequence of Flavihumibacter petaseus NBRC 106054.</title>
        <authorList>
            <person name="Miyazawa S."/>
            <person name="Hosoyama A."/>
            <person name="Hashimoto M."/>
            <person name="Noguchi M."/>
            <person name="Tsuchikane K."/>
            <person name="Ohji S."/>
            <person name="Yamazoe A."/>
            <person name="Ichikawa N."/>
            <person name="Kimura A."/>
            <person name="Fujita N."/>
        </authorList>
    </citation>
    <scope>NUCLEOTIDE SEQUENCE [LARGE SCALE GENOMIC DNA]</scope>
    <source>
        <strain evidence="2 3">NBRC 106054</strain>
    </source>
</reference>
<dbReference type="OrthoDB" id="980086at2"/>
<name>A0A0E9MVR9_9BACT</name>
<dbReference type="EMBL" id="BBWV01000001">
    <property type="protein sequence ID" value="GAO41506.1"/>
    <property type="molecule type" value="Genomic_DNA"/>
</dbReference>
<dbReference type="AlphaFoldDB" id="A0A0E9MVR9"/>
<gene>
    <name evidence="2" type="ORF">FPE01S_01_05200</name>
</gene>
<proteinExistence type="predicted"/>
<feature type="transmembrane region" description="Helical" evidence="1">
    <location>
        <begin position="6"/>
        <end position="21"/>
    </location>
</feature>
<feature type="transmembrane region" description="Helical" evidence="1">
    <location>
        <begin position="33"/>
        <end position="55"/>
    </location>
</feature>